<dbReference type="InterPro" id="IPR030400">
    <property type="entry name" value="Sedolisin_dom"/>
</dbReference>
<dbReference type="AlphaFoldDB" id="A0AAV9NVP9"/>
<dbReference type="GO" id="GO:0006508">
    <property type="term" value="P:proteolysis"/>
    <property type="evidence" value="ECO:0007669"/>
    <property type="project" value="UniProtKB-KW"/>
</dbReference>
<evidence type="ECO:0000256" key="7">
    <source>
        <dbReference type="ARBA" id="ARBA00023145"/>
    </source>
</evidence>
<dbReference type="Pfam" id="PF09286">
    <property type="entry name" value="Pro-kuma_activ"/>
    <property type="match status" value="1"/>
</dbReference>
<dbReference type="GeneID" id="89931647"/>
<proteinExistence type="predicted"/>
<keyword evidence="11" id="KW-1185">Reference proteome</keyword>
<dbReference type="InterPro" id="IPR050819">
    <property type="entry name" value="Tripeptidyl-peptidase_I"/>
</dbReference>
<dbReference type="CDD" id="cd04056">
    <property type="entry name" value="Peptidases_S53"/>
    <property type="match status" value="1"/>
</dbReference>
<dbReference type="Gene3D" id="3.40.50.200">
    <property type="entry name" value="Peptidase S8/S53 domain"/>
    <property type="match status" value="1"/>
</dbReference>
<evidence type="ECO:0000256" key="3">
    <source>
        <dbReference type="ARBA" id="ARBA00022723"/>
    </source>
</evidence>
<comment type="subcellular location">
    <subcellularLocation>
        <location evidence="1">Secreted</location>
        <location evidence="1">Extracellular space</location>
    </subcellularLocation>
</comment>
<organism evidence="10 11">
    <name type="scientific">Saxophila tyrrhenica</name>
    <dbReference type="NCBI Taxonomy" id="1690608"/>
    <lineage>
        <taxon>Eukaryota</taxon>
        <taxon>Fungi</taxon>
        <taxon>Dikarya</taxon>
        <taxon>Ascomycota</taxon>
        <taxon>Pezizomycotina</taxon>
        <taxon>Dothideomycetes</taxon>
        <taxon>Dothideomycetidae</taxon>
        <taxon>Mycosphaerellales</taxon>
        <taxon>Extremaceae</taxon>
        <taxon>Saxophila</taxon>
    </lineage>
</organism>
<sequence>MRIALRQNNLEYGHDHLMDVSHPSSSNYGKHWSAGEAHDYFAPSDETVGAVKDWLLSYGIHENDIFHYENKGWLAVDLPASHAESMLNTEYFEYATSGSHRIGCDHYSLPAHLSDHVDFIKPGVKLSAPLKKRQVKRDGWPGGGYWGHGGYGGHGGPGWPGPPHFPAHHWPHWKPPHHAHGLPENLQACSVNITPVCIKALYNIPNARLSQPINVMGLFEEYDAFSQQDLNLFFKNYAPNVPQGTSPQVNSVDGGTAPVAAGSVRNSGESDIDLDLAYALIYPQTVTVYEVDDIPNASGEIKTAGFLNTFFDAVDGSYCTFKGGDSPIDPVYPDKHKGGYKGQTQCGTYELTRVLSISYGEAESEVPKRYMERQCLEIMKLGLQGHSLFLASGDYGVAGYPGEEHDKFGCLSGHGQNGTIYNPDSVSSCPYMTSVGATQLEPDQTIYDRESAMQINFTALYVERGYNVTSGPLDFFATGGGFSNYFTPPPYQQSAVADYLASHNSLPYYIANAAASNIGENGGVYNRGGRGYPDVSANGAFLLAYNNLTVSHFFGTSLSAPIFASVITLINEERTAIGKGPVGFVNPTLYEHPYVLNDIVNGSNPNCGSSGFQAAPGWDPVTGLGTPNYPKMLELFMSLP</sequence>
<evidence type="ECO:0000256" key="1">
    <source>
        <dbReference type="ARBA" id="ARBA00004239"/>
    </source>
</evidence>
<feature type="active site" description="Charge relay system" evidence="8">
    <location>
        <position position="269"/>
    </location>
</feature>
<keyword evidence="6 8" id="KW-0106">Calcium</keyword>
<accession>A0AAV9NVP9</accession>
<dbReference type="SUPFAM" id="SSF52743">
    <property type="entry name" value="Subtilisin-like"/>
    <property type="match status" value="1"/>
</dbReference>
<dbReference type="EMBL" id="JAVRRT010000022">
    <property type="protein sequence ID" value="KAK5163923.1"/>
    <property type="molecule type" value="Genomic_DNA"/>
</dbReference>
<comment type="cofactor">
    <cofactor evidence="8">
        <name>Ca(2+)</name>
        <dbReference type="ChEBI" id="CHEBI:29108"/>
    </cofactor>
    <text evidence="8">Binds 1 Ca(2+) ion per subunit.</text>
</comment>
<evidence type="ECO:0000313" key="11">
    <source>
        <dbReference type="Proteomes" id="UP001337655"/>
    </source>
</evidence>
<dbReference type="GO" id="GO:0004252">
    <property type="term" value="F:serine-type endopeptidase activity"/>
    <property type="evidence" value="ECO:0007669"/>
    <property type="project" value="UniProtKB-UniRule"/>
</dbReference>
<dbReference type="GO" id="GO:0046872">
    <property type="term" value="F:metal ion binding"/>
    <property type="evidence" value="ECO:0007669"/>
    <property type="project" value="UniProtKB-UniRule"/>
</dbReference>
<dbReference type="PANTHER" id="PTHR14218">
    <property type="entry name" value="PROTEASE S8 TRIPEPTIDYL PEPTIDASE I CLN2"/>
    <property type="match status" value="1"/>
</dbReference>
<dbReference type="GO" id="GO:0005576">
    <property type="term" value="C:extracellular region"/>
    <property type="evidence" value="ECO:0007669"/>
    <property type="project" value="UniProtKB-SubCell"/>
</dbReference>
<feature type="binding site" evidence="8">
    <location>
        <position position="598"/>
    </location>
    <ligand>
        <name>Ca(2+)</name>
        <dbReference type="ChEBI" id="CHEBI:29108"/>
    </ligand>
</feature>
<dbReference type="InterPro" id="IPR015366">
    <property type="entry name" value="S53_propep"/>
</dbReference>
<dbReference type="PROSITE" id="PS51695">
    <property type="entry name" value="SEDOLISIN"/>
    <property type="match status" value="1"/>
</dbReference>
<name>A0AAV9NVP9_9PEZI</name>
<dbReference type="RefSeq" id="XP_064654287.1">
    <property type="nucleotide sequence ID" value="XM_064807540.1"/>
</dbReference>
<dbReference type="Proteomes" id="UP001337655">
    <property type="component" value="Unassembled WGS sequence"/>
</dbReference>
<feature type="binding site" evidence="8">
    <location>
        <position position="617"/>
    </location>
    <ligand>
        <name>Ca(2+)</name>
        <dbReference type="ChEBI" id="CHEBI:29108"/>
    </ligand>
</feature>
<feature type="active site" description="Charge relay system" evidence="8">
    <location>
        <position position="557"/>
    </location>
</feature>
<feature type="binding site" evidence="8">
    <location>
        <position position="619"/>
    </location>
    <ligand>
        <name>Ca(2+)</name>
        <dbReference type="ChEBI" id="CHEBI:29108"/>
    </ligand>
</feature>
<evidence type="ECO:0000256" key="2">
    <source>
        <dbReference type="ARBA" id="ARBA00022670"/>
    </source>
</evidence>
<keyword evidence="4 8" id="KW-0378">Hydrolase</keyword>
<evidence type="ECO:0000313" key="10">
    <source>
        <dbReference type="EMBL" id="KAK5163923.1"/>
    </source>
</evidence>
<evidence type="ECO:0000256" key="4">
    <source>
        <dbReference type="ARBA" id="ARBA00022801"/>
    </source>
</evidence>
<feature type="binding site" evidence="8">
    <location>
        <position position="599"/>
    </location>
    <ligand>
        <name>Ca(2+)</name>
        <dbReference type="ChEBI" id="CHEBI:29108"/>
    </ligand>
</feature>
<protein>
    <recommendedName>
        <fullName evidence="9">Peptidase S53 domain-containing protein</fullName>
    </recommendedName>
</protein>
<dbReference type="InterPro" id="IPR036852">
    <property type="entry name" value="Peptidase_S8/S53_dom_sf"/>
</dbReference>
<evidence type="ECO:0000256" key="6">
    <source>
        <dbReference type="ARBA" id="ARBA00022837"/>
    </source>
</evidence>
<keyword evidence="2 8" id="KW-0645">Protease</keyword>
<reference evidence="10 11" key="1">
    <citation type="submission" date="2023-08" db="EMBL/GenBank/DDBJ databases">
        <title>Black Yeasts Isolated from many extreme environments.</title>
        <authorList>
            <person name="Coleine C."/>
            <person name="Stajich J.E."/>
            <person name="Selbmann L."/>
        </authorList>
    </citation>
    <scope>NUCLEOTIDE SEQUENCE [LARGE SCALE GENOMIC DNA]</scope>
    <source>
        <strain evidence="10 11">CCFEE 5935</strain>
    </source>
</reference>
<dbReference type="GO" id="GO:0008240">
    <property type="term" value="F:tripeptidyl-peptidase activity"/>
    <property type="evidence" value="ECO:0007669"/>
    <property type="project" value="TreeGrafter"/>
</dbReference>
<gene>
    <name evidence="10" type="ORF">LTR77_010318</name>
</gene>
<keyword evidence="5 8" id="KW-0720">Serine protease</keyword>
<dbReference type="SMART" id="SM00944">
    <property type="entry name" value="Pro-kuma_activ"/>
    <property type="match status" value="1"/>
</dbReference>
<feature type="domain" description="Peptidase S53" evidence="9">
    <location>
        <begin position="192"/>
        <end position="639"/>
    </location>
</feature>
<dbReference type="SUPFAM" id="SSF54897">
    <property type="entry name" value="Protease propeptides/inhibitors"/>
    <property type="match status" value="1"/>
</dbReference>
<keyword evidence="7" id="KW-0865">Zymogen</keyword>
<evidence type="ECO:0000256" key="8">
    <source>
        <dbReference type="PROSITE-ProRule" id="PRU01032"/>
    </source>
</evidence>
<feature type="active site" description="Charge relay system" evidence="8">
    <location>
        <position position="273"/>
    </location>
</feature>
<evidence type="ECO:0000256" key="5">
    <source>
        <dbReference type="ARBA" id="ARBA00022825"/>
    </source>
</evidence>
<comment type="caution">
    <text evidence="10">The sequence shown here is derived from an EMBL/GenBank/DDBJ whole genome shotgun (WGS) entry which is preliminary data.</text>
</comment>
<keyword evidence="3 8" id="KW-0479">Metal-binding</keyword>
<dbReference type="PANTHER" id="PTHR14218:SF19">
    <property type="entry name" value="SERINE PROTEASE AORO, PUTATIVE (AFU_ORTHOLOGUE AFUA_6G10250)-RELATED"/>
    <property type="match status" value="1"/>
</dbReference>
<evidence type="ECO:0000259" key="9">
    <source>
        <dbReference type="PROSITE" id="PS51695"/>
    </source>
</evidence>
<dbReference type="CDD" id="cd11377">
    <property type="entry name" value="Pro-peptidase_S53"/>
    <property type="match status" value="1"/>
</dbReference>